<dbReference type="AlphaFoldDB" id="A0A7K0GVZ8"/>
<evidence type="ECO:0000259" key="2">
    <source>
        <dbReference type="Pfam" id="PF00535"/>
    </source>
</evidence>
<dbReference type="CDD" id="cd02511">
    <property type="entry name" value="Beta4Glucosyltransferase"/>
    <property type="match status" value="1"/>
</dbReference>
<gene>
    <name evidence="3" type="ORF">GKD67_12775</name>
</gene>
<feature type="domain" description="Glycosyltransferase 2-like" evidence="2">
    <location>
        <begin position="9"/>
        <end position="106"/>
    </location>
</feature>
<reference evidence="3 4" key="1">
    <citation type="journal article" date="2019" name="Nat. Med.">
        <title>A library of human gut bacterial isolates paired with longitudinal multiomics data enables mechanistic microbiome research.</title>
        <authorList>
            <person name="Poyet M."/>
            <person name="Groussin M."/>
            <person name="Gibbons S.M."/>
            <person name="Avila-Pacheco J."/>
            <person name="Jiang X."/>
            <person name="Kearney S.M."/>
            <person name="Perrotta A.R."/>
            <person name="Berdy B."/>
            <person name="Zhao S."/>
            <person name="Lieberman T.D."/>
            <person name="Swanson P.K."/>
            <person name="Smith M."/>
            <person name="Roesemann S."/>
            <person name="Alexander J.E."/>
            <person name="Rich S.A."/>
            <person name="Livny J."/>
            <person name="Vlamakis H."/>
            <person name="Clish C."/>
            <person name="Bullock K."/>
            <person name="Deik A."/>
            <person name="Scott J."/>
            <person name="Pierce K.A."/>
            <person name="Xavier R.J."/>
            <person name="Alm E.J."/>
        </authorList>
    </citation>
    <scope>NUCLEOTIDE SEQUENCE [LARGE SCALE GENOMIC DNA]</scope>
    <source>
        <strain evidence="3 4">BIOML-A9</strain>
    </source>
</reference>
<dbReference type="InterPro" id="IPR001173">
    <property type="entry name" value="Glyco_trans_2-like"/>
</dbReference>
<name>A0A7K0GVZ8_PARDI</name>
<dbReference type="InterPro" id="IPR029044">
    <property type="entry name" value="Nucleotide-diphossugar_trans"/>
</dbReference>
<comment type="similarity">
    <text evidence="1">Belongs to the glycosyltransferase 2 family. WaaE/KdtX subfamily.</text>
</comment>
<evidence type="ECO:0000313" key="4">
    <source>
        <dbReference type="Proteomes" id="UP000461276"/>
    </source>
</evidence>
<dbReference type="RefSeq" id="WP_034530098.1">
    <property type="nucleotide sequence ID" value="NZ_JBCPFK010000088.1"/>
</dbReference>
<sequence length="305" mass="35844">MLNKTLDITVIILTYNEEIHIRRCLENVTPFAKKVFVVDSPSTDRTVEICREFENVEVVVHKYPGNQAEQFNWALDTLQIETEWILRLDADEYLLPELVEELKERLPVMPEGVSALSLSLARAYCGKILHHGIVNNVKIVRVFRKGMARYEQRLMDEHLEILDGETAELKHQFVDDNRMTFGQFTDKHNNYASREAALLLDAEFHLTGSQIVSQDHGKEVERKRAQKNRYAKMPLFWRAFGYFVYRYIIKLGFLDGKEGFLWDFLQGWWYRTLVDAKIFEIKRACGNDKKKICQYLKDHYGISLE</sequence>
<dbReference type="Proteomes" id="UP000461276">
    <property type="component" value="Unassembled WGS sequence"/>
</dbReference>
<dbReference type="Pfam" id="PF00535">
    <property type="entry name" value="Glycos_transf_2"/>
    <property type="match status" value="1"/>
</dbReference>
<dbReference type="PANTHER" id="PTHR43630">
    <property type="entry name" value="POLY-BETA-1,6-N-ACETYL-D-GLUCOSAMINE SYNTHASE"/>
    <property type="match status" value="1"/>
</dbReference>
<dbReference type="EMBL" id="WKMY01000008">
    <property type="protein sequence ID" value="MRY94080.1"/>
    <property type="molecule type" value="Genomic_DNA"/>
</dbReference>
<protein>
    <submittedName>
        <fullName evidence="3">Glycosyltransferase</fullName>
    </submittedName>
</protein>
<dbReference type="GO" id="GO:0016740">
    <property type="term" value="F:transferase activity"/>
    <property type="evidence" value="ECO:0007669"/>
    <property type="project" value="UniProtKB-KW"/>
</dbReference>
<accession>A0A7K0GVZ8</accession>
<dbReference type="PANTHER" id="PTHR43630:SF2">
    <property type="entry name" value="GLYCOSYLTRANSFERASE"/>
    <property type="match status" value="1"/>
</dbReference>
<dbReference type="Gene3D" id="3.90.550.10">
    <property type="entry name" value="Spore Coat Polysaccharide Biosynthesis Protein SpsA, Chain A"/>
    <property type="match status" value="1"/>
</dbReference>
<evidence type="ECO:0000256" key="1">
    <source>
        <dbReference type="ARBA" id="ARBA00038494"/>
    </source>
</evidence>
<dbReference type="SUPFAM" id="SSF53448">
    <property type="entry name" value="Nucleotide-diphospho-sugar transferases"/>
    <property type="match status" value="1"/>
</dbReference>
<proteinExistence type="inferred from homology"/>
<comment type="caution">
    <text evidence="3">The sequence shown here is derived from an EMBL/GenBank/DDBJ whole genome shotgun (WGS) entry which is preliminary data.</text>
</comment>
<keyword evidence="3" id="KW-0808">Transferase</keyword>
<evidence type="ECO:0000313" key="3">
    <source>
        <dbReference type="EMBL" id="MRY94080.1"/>
    </source>
</evidence>
<organism evidence="3 4">
    <name type="scientific">Parabacteroides distasonis</name>
    <dbReference type="NCBI Taxonomy" id="823"/>
    <lineage>
        <taxon>Bacteria</taxon>
        <taxon>Pseudomonadati</taxon>
        <taxon>Bacteroidota</taxon>
        <taxon>Bacteroidia</taxon>
        <taxon>Bacteroidales</taxon>
        <taxon>Tannerellaceae</taxon>
        <taxon>Parabacteroides</taxon>
    </lineage>
</organism>